<dbReference type="CDD" id="cd04301">
    <property type="entry name" value="NAT_SF"/>
    <property type="match status" value="1"/>
</dbReference>
<comment type="caution">
    <text evidence="2">The sequence shown here is derived from an EMBL/GenBank/DDBJ whole genome shotgun (WGS) entry which is preliminary data.</text>
</comment>
<dbReference type="InterPro" id="IPR016181">
    <property type="entry name" value="Acyl_CoA_acyltransferase"/>
</dbReference>
<evidence type="ECO:0000313" key="3">
    <source>
        <dbReference type="Proteomes" id="UP000590460"/>
    </source>
</evidence>
<dbReference type="AlphaFoldDB" id="A0A846ZIN4"/>
<dbReference type="GO" id="GO:0016747">
    <property type="term" value="F:acyltransferase activity, transferring groups other than amino-acyl groups"/>
    <property type="evidence" value="ECO:0007669"/>
    <property type="project" value="InterPro"/>
</dbReference>
<reference evidence="2 3" key="1">
    <citation type="submission" date="2020-04" db="EMBL/GenBank/DDBJ databases">
        <title>MicrobeNet Type strains.</title>
        <authorList>
            <person name="Nicholson A.C."/>
        </authorList>
    </citation>
    <scope>NUCLEOTIDE SEQUENCE [LARGE SCALE GENOMIC DNA]</scope>
    <source>
        <strain evidence="2 3">CCUG 54536</strain>
    </source>
</reference>
<organism evidence="2 3">
    <name type="scientific">Leuconostoc holzapfelii</name>
    <dbReference type="NCBI Taxonomy" id="434464"/>
    <lineage>
        <taxon>Bacteria</taxon>
        <taxon>Bacillati</taxon>
        <taxon>Bacillota</taxon>
        <taxon>Bacilli</taxon>
        <taxon>Lactobacillales</taxon>
        <taxon>Lactobacillaceae</taxon>
        <taxon>Leuconostoc</taxon>
    </lineage>
</organism>
<accession>A0A846ZIN4</accession>
<sequence>MTIQILHQIGLGKIHDDALNIRKAVFVAEQGVPMQLELDNPDIEAAALHIVAYVDGKLAATARVFEAHPGIWHVQRVATLFPMRGQGIGRQLFDYIEKLAPGYRIQTLDLGAQVQAKGFYESLGFQPYGDAFIEANILHINMKKELV</sequence>
<name>A0A846ZIN4_9LACO</name>
<dbReference type="RefSeq" id="WP_168677466.1">
    <property type="nucleotide sequence ID" value="NZ_BPKV01000009.1"/>
</dbReference>
<evidence type="ECO:0000259" key="1">
    <source>
        <dbReference type="PROSITE" id="PS51186"/>
    </source>
</evidence>
<feature type="domain" description="N-acetyltransferase" evidence="1">
    <location>
        <begin position="1"/>
        <end position="147"/>
    </location>
</feature>
<dbReference type="Gene3D" id="3.40.630.30">
    <property type="match status" value="1"/>
</dbReference>
<dbReference type="Pfam" id="PF13673">
    <property type="entry name" value="Acetyltransf_10"/>
    <property type="match status" value="1"/>
</dbReference>
<proteinExistence type="predicted"/>
<dbReference type="InterPro" id="IPR000182">
    <property type="entry name" value="GNAT_dom"/>
</dbReference>
<gene>
    <name evidence="2" type="ORF">HF966_07180</name>
</gene>
<dbReference type="EMBL" id="JAAXPO010000008">
    <property type="protein sequence ID" value="NKZ18953.1"/>
    <property type="molecule type" value="Genomic_DNA"/>
</dbReference>
<keyword evidence="2" id="KW-0808">Transferase</keyword>
<dbReference type="Proteomes" id="UP000590460">
    <property type="component" value="Unassembled WGS sequence"/>
</dbReference>
<dbReference type="PROSITE" id="PS51186">
    <property type="entry name" value="GNAT"/>
    <property type="match status" value="1"/>
</dbReference>
<dbReference type="SUPFAM" id="SSF55729">
    <property type="entry name" value="Acyl-CoA N-acyltransferases (Nat)"/>
    <property type="match status" value="1"/>
</dbReference>
<protein>
    <submittedName>
        <fullName evidence="2">GNAT family N-acetyltransferase</fullName>
    </submittedName>
</protein>
<evidence type="ECO:0000313" key="2">
    <source>
        <dbReference type="EMBL" id="NKZ18953.1"/>
    </source>
</evidence>